<proteinExistence type="predicted"/>
<sequence>MFDLLIIAGFALTPVIIQHYMTNRLTIVDSDRLREAQPESFGD</sequence>
<evidence type="ECO:0000313" key="1">
    <source>
        <dbReference type="EMBL" id="ERN43155.1"/>
    </source>
</evidence>
<reference evidence="1 2" key="1">
    <citation type="submission" date="2013-05" db="EMBL/GenBank/DDBJ databases">
        <title>Draft genome sequence of Rubidibacter lacunae KORDI 51-2.</title>
        <authorList>
            <person name="Choi D.H."/>
            <person name="Noh J.H."/>
            <person name="Kwon K.-K."/>
            <person name="Lee J.-H."/>
            <person name="Ryu J.-Y."/>
        </authorList>
    </citation>
    <scope>NUCLEOTIDE SEQUENCE [LARGE SCALE GENOMIC DNA]</scope>
    <source>
        <strain evidence="1 2">KORDI 51-2</strain>
    </source>
</reference>
<evidence type="ECO:0000313" key="2">
    <source>
        <dbReference type="Proteomes" id="UP000016960"/>
    </source>
</evidence>
<comment type="caution">
    <text evidence="1">The sequence shown here is derived from an EMBL/GenBank/DDBJ whole genome shotgun (WGS) entry which is preliminary data.</text>
</comment>
<name>U5DU01_9CHRO</name>
<dbReference type="RefSeq" id="WP_022603697.1">
    <property type="nucleotide sequence ID" value="NZ_ASSJ01000001.1"/>
</dbReference>
<keyword evidence="2" id="KW-1185">Reference proteome</keyword>
<accession>U5DU01</accession>
<dbReference type="InParanoid" id="U5DU01"/>
<organism evidence="1 2">
    <name type="scientific">Rubidibacter lacunae KORDI 51-2</name>
    <dbReference type="NCBI Taxonomy" id="582515"/>
    <lineage>
        <taxon>Bacteria</taxon>
        <taxon>Bacillati</taxon>
        <taxon>Cyanobacteriota</taxon>
        <taxon>Cyanophyceae</taxon>
        <taxon>Oscillatoriophycideae</taxon>
        <taxon>Chroococcales</taxon>
        <taxon>Aphanothecaceae</taxon>
        <taxon>Rubidibacter</taxon>
    </lineage>
</organism>
<dbReference type="AlphaFoldDB" id="U5DU01"/>
<dbReference type="Proteomes" id="UP000016960">
    <property type="component" value="Unassembled WGS sequence"/>
</dbReference>
<protein>
    <submittedName>
        <fullName evidence="1">Uncharacterized protein</fullName>
    </submittedName>
</protein>
<dbReference type="EMBL" id="ASSJ01000001">
    <property type="protein sequence ID" value="ERN43155.1"/>
    <property type="molecule type" value="Genomic_DNA"/>
</dbReference>
<gene>
    <name evidence="1" type="ORF">KR51_00000470</name>
</gene>